<feature type="non-terminal residue" evidence="1">
    <location>
        <position position="73"/>
    </location>
</feature>
<protein>
    <submittedName>
        <fullName evidence="1">Putative TdLSC1 protein</fullName>
    </submittedName>
</protein>
<sequence>TRFTSTLGPDAARSLAPWHKQTQNNTRPFFSHVYCSLQQAIEEEMSLFLLEYYEITAKCDSMASLLSKVTSGC</sequence>
<reference evidence="1" key="1">
    <citation type="journal article" date="2011" name="Mol. Biol. Rep.">
        <title>Identification of candidate genes associated with senescence in durum wheat (Triticum turgidum subsp. durum) using cDNA-AFLP.</title>
        <authorList>
            <person name="Rampino P."/>
            <person name="Pataleo S."/>
            <person name="Falco V."/>
            <person name="Mita G."/>
            <person name="Perrotta C."/>
        </authorList>
    </citation>
    <scope>NUCLEOTIDE SEQUENCE</scope>
    <source>
        <tissue evidence="1">Flag leaf</tissue>
    </source>
</reference>
<dbReference type="AlphaFoldDB" id="C4WYH9"/>
<feature type="non-terminal residue" evidence="1">
    <location>
        <position position="1"/>
    </location>
</feature>
<organism evidence="1">
    <name type="scientific">Triticum turgidum subsp. durum</name>
    <name type="common">Durum wheat</name>
    <name type="synonym">Triticum durum</name>
    <dbReference type="NCBI Taxonomy" id="4567"/>
    <lineage>
        <taxon>Eukaryota</taxon>
        <taxon>Viridiplantae</taxon>
        <taxon>Streptophyta</taxon>
        <taxon>Embryophyta</taxon>
        <taxon>Tracheophyta</taxon>
        <taxon>Spermatophyta</taxon>
        <taxon>Magnoliopsida</taxon>
        <taxon>Liliopsida</taxon>
        <taxon>Poales</taxon>
        <taxon>Poaceae</taxon>
        <taxon>BOP clade</taxon>
        <taxon>Pooideae</taxon>
        <taxon>Triticodae</taxon>
        <taxon>Triticeae</taxon>
        <taxon>Triticinae</taxon>
        <taxon>Triticum</taxon>
    </lineage>
</organism>
<dbReference type="EMBL" id="AM939939">
    <property type="protein sequence ID" value="CAP74557.1"/>
    <property type="molecule type" value="mRNA"/>
</dbReference>
<evidence type="ECO:0000313" key="1">
    <source>
        <dbReference type="EMBL" id="CAP74557.1"/>
    </source>
</evidence>
<name>C4WYH9_TRITD</name>
<proteinExistence type="evidence at transcript level"/>
<accession>C4WYH9</accession>
<gene>
    <name evidence="1" type="primary">TdLSC1</name>
</gene>